<comment type="function">
    <text evidence="4">Transcription factor that plays a role in the activation of archaeal genes transcribed by RNA polymerase. Facilitates transcription initiation by enhancing TATA-box recognition by TATA-box-binding protein (Tbp), and transcription factor B (Tfb) and RNA polymerase recruitment. Not absolutely required for transcription in vitro, but particularly important in cases where Tbp or Tfb function is not optimal. It dynamically alters the nucleic acid-binding properties of RNA polymerases by stabilizing the initiation complex and destabilizing elongation complexes. Seems to translocate with the RNA polymerase following initiation and acts by binding to the non template strand of the transcription bubble in elongation complexes.</text>
</comment>
<evidence type="ECO:0000256" key="3">
    <source>
        <dbReference type="ARBA" id="ARBA00023163"/>
    </source>
</evidence>
<keyword evidence="2 4" id="KW-0238">DNA-binding</keyword>
<evidence type="ECO:0000313" key="7">
    <source>
        <dbReference type="Proteomes" id="UP000675968"/>
    </source>
</evidence>
<dbReference type="Proteomes" id="UP000675968">
    <property type="component" value="Unassembled WGS sequence"/>
</dbReference>
<dbReference type="PROSITE" id="PS51344">
    <property type="entry name" value="HTH_TFE_IIE"/>
    <property type="match status" value="1"/>
</dbReference>
<reference evidence="6" key="2">
    <citation type="submission" date="2021-05" db="EMBL/GenBank/DDBJ databases">
        <title>Protein family content uncovers lineage relationships and bacterial pathway maintenance mechanisms in DPANN archaea.</title>
        <authorList>
            <person name="Castelle C.J."/>
            <person name="Meheust R."/>
            <person name="Jaffe A.L."/>
            <person name="Seitz K."/>
            <person name="Gong X."/>
            <person name="Baker B.J."/>
            <person name="Banfield J.F."/>
        </authorList>
    </citation>
    <scope>NUCLEOTIDE SEQUENCE</scope>
    <source>
        <strain evidence="6">RIFCSPLOWO2_01_FULL_AR10_48_17</strain>
    </source>
</reference>
<evidence type="ECO:0000256" key="1">
    <source>
        <dbReference type="ARBA" id="ARBA00023015"/>
    </source>
</evidence>
<dbReference type="InterPro" id="IPR024550">
    <property type="entry name" value="TFIIEa/SarR/Rpc3_HTH_dom"/>
</dbReference>
<gene>
    <name evidence="4" type="primary">tfe</name>
    <name evidence="6" type="ORF">J4215_01855</name>
</gene>
<proteinExistence type="inferred from homology"/>
<feature type="domain" description="HTH TFE/IIEalpha-type" evidence="5">
    <location>
        <begin position="1"/>
        <end position="93"/>
    </location>
</feature>
<dbReference type="InterPro" id="IPR016481">
    <property type="entry name" value="TF_E_archaea"/>
</dbReference>
<keyword evidence="3 4" id="KW-0804">Transcription</keyword>
<name>A0A8T4L482_9ARCH</name>
<sequence>MPRKKGFLHLPITEDFLKTIGGDYALELVQIWEKKKGNVTDEELAKQLNVKITEIRTALNRLHYRGIACYQKTRNTKTGWYSYTWSIKTNRIAELVMERQAEEIQKIKKRMDFEKNYIYFNCKSGCTTVPFEVATEYQFKCPECGKNLDEENSVKKLKVLNQRIDDIRIELETMEKMN</sequence>
<reference evidence="6" key="1">
    <citation type="submission" date="2021-03" db="EMBL/GenBank/DDBJ databases">
        <authorList>
            <person name="Jaffe A."/>
        </authorList>
    </citation>
    <scope>NUCLEOTIDE SEQUENCE</scope>
    <source>
        <strain evidence="6">RIFCSPLOWO2_01_FULL_AR10_48_17</strain>
    </source>
</reference>
<evidence type="ECO:0000256" key="4">
    <source>
        <dbReference type="HAMAP-Rule" id="MF_01909"/>
    </source>
</evidence>
<organism evidence="6 7">
    <name type="scientific">Candidatus Iainarchaeum sp</name>
    <dbReference type="NCBI Taxonomy" id="3101447"/>
    <lineage>
        <taxon>Archaea</taxon>
        <taxon>Candidatus Iainarchaeota</taxon>
        <taxon>Candidatus Iainarchaeia</taxon>
        <taxon>Candidatus Iainarchaeales</taxon>
        <taxon>Candidatus Iainarchaeaceae</taxon>
        <taxon>Candidatus Iainarchaeum</taxon>
    </lineage>
</organism>
<protein>
    <recommendedName>
        <fullName evidence="4">Transcription factor E</fullName>
        <shortName evidence="4">TFE</shortName>
    </recommendedName>
    <alternativeName>
        <fullName evidence="4">TFIIE subunit alpha homolog</fullName>
    </alternativeName>
    <alternativeName>
        <fullName evidence="4">Transcription initiation factor TFIIE</fullName>
    </alternativeName>
</protein>
<dbReference type="InterPro" id="IPR002853">
    <property type="entry name" value="TFIIE_asu"/>
</dbReference>
<comment type="domain">
    <text evidence="4">The winged helix domain is involved in binding to DNA in the preinitiation complex.</text>
</comment>
<dbReference type="GO" id="GO:0003677">
    <property type="term" value="F:DNA binding"/>
    <property type="evidence" value="ECO:0007669"/>
    <property type="project" value="UniProtKB-KW"/>
</dbReference>
<dbReference type="HAMAP" id="MF_01909">
    <property type="entry name" value="TFE_arch"/>
    <property type="match status" value="1"/>
</dbReference>
<dbReference type="EMBL" id="JAGVWC010000008">
    <property type="protein sequence ID" value="MBS3061304.1"/>
    <property type="molecule type" value="Genomic_DNA"/>
</dbReference>
<dbReference type="Gene3D" id="1.10.10.10">
    <property type="entry name" value="Winged helix-like DNA-binding domain superfamily/Winged helix DNA-binding domain"/>
    <property type="match status" value="1"/>
</dbReference>
<evidence type="ECO:0000259" key="5">
    <source>
        <dbReference type="PROSITE" id="PS51344"/>
    </source>
</evidence>
<keyword evidence="1 4" id="KW-0805">Transcription regulation</keyword>
<dbReference type="Pfam" id="PF02002">
    <property type="entry name" value="TFIIE_alpha"/>
    <property type="match status" value="1"/>
</dbReference>
<dbReference type="SUPFAM" id="SSF46785">
    <property type="entry name" value="Winged helix' DNA-binding domain"/>
    <property type="match status" value="1"/>
</dbReference>
<dbReference type="PIRSF" id="PIRSF006373">
    <property type="entry name" value="TF_E_archaea"/>
    <property type="match status" value="1"/>
</dbReference>
<dbReference type="GO" id="GO:0006367">
    <property type="term" value="P:transcription initiation at RNA polymerase II promoter"/>
    <property type="evidence" value="ECO:0007669"/>
    <property type="project" value="InterPro"/>
</dbReference>
<dbReference type="InterPro" id="IPR036390">
    <property type="entry name" value="WH_DNA-bd_sf"/>
</dbReference>
<dbReference type="InterPro" id="IPR036388">
    <property type="entry name" value="WH-like_DNA-bd_sf"/>
</dbReference>
<accession>A0A8T4L482</accession>
<dbReference type="GO" id="GO:0006355">
    <property type="term" value="P:regulation of DNA-templated transcription"/>
    <property type="evidence" value="ECO:0007669"/>
    <property type="project" value="InterPro"/>
</dbReference>
<comment type="caution">
    <text evidence="6">The sequence shown here is derived from an EMBL/GenBank/DDBJ whole genome shotgun (WGS) entry which is preliminary data.</text>
</comment>
<evidence type="ECO:0000313" key="6">
    <source>
        <dbReference type="EMBL" id="MBS3061304.1"/>
    </source>
</evidence>
<comment type="similarity">
    <text evidence="4">Belongs to the TFE family.</text>
</comment>
<dbReference type="SMART" id="SM00531">
    <property type="entry name" value="TFIIE"/>
    <property type="match status" value="1"/>
</dbReference>
<comment type="subunit">
    <text evidence="4">Monomer. Interaction with RNA polymerase subunits RpoF and RpoE is necessary for Tfe stimulatory transcription activity. Able to interact with Tbp and RNA polymerase in the absence of DNA promoter. Interacts both with the preinitiation and elongation complexes.</text>
</comment>
<dbReference type="InterPro" id="IPR017919">
    <property type="entry name" value="TFIIE/TFIIEa_HTH"/>
</dbReference>
<evidence type="ECO:0000256" key="2">
    <source>
        <dbReference type="ARBA" id="ARBA00023125"/>
    </source>
</evidence>
<dbReference type="AlphaFoldDB" id="A0A8T4L482"/>